<evidence type="ECO:0000256" key="1">
    <source>
        <dbReference type="ARBA" id="ARBA00006641"/>
    </source>
</evidence>
<dbReference type="PANTHER" id="PTHR23402">
    <property type="entry name" value="PROTEASE FAMILY C15 PYROGLUTAMYL-PEPTIDASE I-RELATED"/>
    <property type="match status" value="1"/>
</dbReference>
<evidence type="ECO:0000256" key="5">
    <source>
        <dbReference type="ARBA" id="ARBA00022801"/>
    </source>
</evidence>
<protein>
    <recommendedName>
        <fullName evidence="2">Pyrrolidone-carboxylate peptidase</fullName>
    </recommendedName>
    <alternativeName>
        <fullName evidence="7">5-oxoprolyl-peptidase</fullName>
    </alternativeName>
    <alternativeName>
        <fullName evidence="8">Pyroglutamyl-peptidase I</fullName>
    </alternativeName>
</protein>
<evidence type="ECO:0000256" key="2">
    <source>
        <dbReference type="ARBA" id="ARBA00019191"/>
    </source>
</evidence>
<dbReference type="CDD" id="cd00501">
    <property type="entry name" value="Peptidase_C15"/>
    <property type="match status" value="1"/>
</dbReference>
<sequence length="228" mass="24860">MGPYGVLDPGSRIRSNRVMLKILITAYGPYDDWAENASWLALQAFLRDLPDGVEIKTRLYPVDFNQLRTRLESDIADQPDVVLHLGQAPGACRVELEAFGLNIGRDRGAAAEQAFPLASDGPDAYRSRLPLEQWEAALRSEGIPAAVSYHAGAYLCNAALYLTHYFCEQAGREPLATFLHLPLDPSQVLADQRGVASLPVEESARAIGLIVDDLKRRHAPVADGVGIA</sequence>
<comment type="similarity">
    <text evidence="1">Belongs to the peptidase C15 family.</text>
</comment>
<evidence type="ECO:0000256" key="3">
    <source>
        <dbReference type="ARBA" id="ARBA00022490"/>
    </source>
</evidence>
<reference evidence="9 10" key="1">
    <citation type="submission" date="2019-02" db="EMBL/GenBank/DDBJ databases">
        <title>Deep-cultivation of Planctomycetes and their phenomic and genomic characterization uncovers novel biology.</title>
        <authorList>
            <person name="Wiegand S."/>
            <person name="Jogler M."/>
            <person name="Boedeker C."/>
            <person name="Pinto D."/>
            <person name="Vollmers J."/>
            <person name="Rivas-Marin E."/>
            <person name="Kohn T."/>
            <person name="Peeters S.H."/>
            <person name="Heuer A."/>
            <person name="Rast P."/>
            <person name="Oberbeckmann S."/>
            <person name="Bunk B."/>
            <person name="Jeske O."/>
            <person name="Meyerdierks A."/>
            <person name="Storesund J.E."/>
            <person name="Kallscheuer N."/>
            <person name="Luecker S."/>
            <person name="Lage O.M."/>
            <person name="Pohl T."/>
            <person name="Merkel B.J."/>
            <person name="Hornburger P."/>
            <person name="Mueller R.-W."/>
            <person name="Bruemmer F."/>
            <person name="Labrenz M."/>
            <person name="Spormann A.M."/>
            <person name="Op Den Camp H."/>
            <person name="Overmann J."/>
            <person name="Amann R."/>
            <person name="Jetten M.S.M."/>
            <person name="Mascher T."/>
            <person name="Medema M.H."/>
            <person name="Devos D.P."/>
            <person name="Kaster A.-K."/>
            <person name="Ovreas L."/>
            <person name="Rohde M."/>
            <person name="Galperin M.Y."/>
            <person name="Jogler C."/>
        </authorList>
    </citation>
    <scope>NUCLEOTIDE SEQUENCE [LARGE SCALE GENOMIC DNA]</scope>
    <source>
        <strain evidence="9 10">KOR34</strain>
    </source>
</reference>
<evidence type="ECO:0000256" key="4">
    <source>
        <dbReference type="ARBA" id="ARBA00022670"/>
    </source>
</evidence>
<evidence type="ECO:0000313" key="10">
    <source>
        <dbReference type="Proteomes" id="UP000316714"/>
    </source>
</evidence>
<keyword evidence="10" id="KW-1185">Reference proteome</keyword>
<dbReference type="Proteomes" id="UP000316714">
    <property type="component" value="Unassembled WGS sequence"/>
</dbReference>
<dbReference type="SUPFAM" id="SSF53182">
    <property type="entry name" value="Pyrrolidone carboxyl peptidase (pyroglutamate aminopeptidase)"/>
    <property type="match status" value="1"/>
</dbReference>
<dbReference type="GO" id="GO:0006508">
    <property type="term" value="P:proteolysis"/>
    <property type="evidence" value="ECO:0007669"/>
    <property type="project" value="UniProtKB-KW"/>
</dbReference>
<evidence type="ECO:0000256" key="8">
    <source>
        <dbReference type="ARBA" id="ARBA00031559"/>
    </source>
</evidence>
<dbReference type="PIRSF" id="PIRSF015592">
    <property type="entry name" value="Prld-crbxl_pptds"/>
    <property type="match status" value="1"/>
</dbReference>
<dbReference type="OrthoDB" id="9779738at2"/>
<dbReference type="InterPro" id="IPR036440">
    <property type="entry name" value="Peptidase_C15-like_sf"/>
</dbReference>
<dbReference type="EMBL" id="SIHJ01000001">
    <property type="protein sequence ID" value="TWT37591.1"/>
    <property type="molecule type" value="Genomic_DNA"/>
</dbReference>
<organism evidence="9 10">
    <name type="scientific">Posidoniimonas corsicana</name>
    <dbReference type="NCBI Taxonomy" id="1938618"/>
    <lineage>
        <taxon>Bacteria</taxon>
        <taxon>Pseudomonadati</taxon>
        <taxon>Planctomycetota</taxon>
        <taxon>Planctomycetia</taxon>
        <taxon>Pirellulales</taxon>
        <taxon>Lacipirellulaceae</taxon>
        <taxon>Posidoniimonas</taxon>
    </lineage>
</organism>
<comment type="caution">
    <text evidence="9">The sequence shown here is derived from an EMBL/GenBank/DDBJ whole genome shotgun (WGS) entry which is preliminary data.</text>
</comment>
<accession>A0A5C5VHK2</accession>
<dbReference type="Gene3D" id="3.40.630.20">
    <property type="entry name" value="Peptidase C15, pyroglutamyl peptidase I-like"/>
    <property type="match status" value="1"/>
</dbReference>
<evidence type="ECO:0000256" key="7">
    <source>
        <dbReference type="ARBA" id="ARBA00030836"/>
    </source>
</evidence>
<dbReference type="PANTHER" id="PTHR23402:SF1">
    <property type="entry name" value="PYROGLUTAMYL-PEPTIDASE I"/>
    <property type="match status" value="1"/>
</dbReference>
<keyword evidence="4" id="KW-0645">Protease</keyword>
<dbReference type="InterPro" id="IPR000816">
    <property type="entry name" value="Peptidase_C15"/>
</dbReference>
<evidence type="ECO:0000313" key="9">
    <source>
        <dbReference type="EMBL" id="TWT37591.1"/>
    </source>
</evidence>
<dbReference type="GO" id="GO:0016920">
    <property type="term" value="F:pyroglutamyl-peptidase activity"/>
    <property type="evidence" value="ECO:0007669"/>
    <property type="project" value="InterPro"/>
</dbReference>
<dbReference type="AlphaFoldDB" id="A0A5C5VHK2"/>
<dbReference type="GO" id="GO:0005829">
    <property type="term" value="C:cytosol"/>
    <property type="evidence" value="ECO:0007669"/>
    <property type="project" value="InterPro"/>
</dbReference>
<evidence type="ECO:0000256" key="6">
    <source>
        <dbReference type="ARBA" id="ARBA00022807"/>
    </source>
</evidence>
<keyword evidence="5 9" id="KW-0378">Hydrolase</keyword>
<dbReference type="Pfam" id="PF01470">
    <property type="entry name" value="Peptidase_C15"/>
    <property type="match status" value="1"/>
</dbReference>
<dbReference type="InterPro" id="IPR016125">
    <property type="entry name" value="Peptidase_C15-like"/>
</dbReference>
<gene>
    <name evidence="9" type="primary">pcp</name>
    <name evidence="9" type="ORF">KOR34_25450</name>
</gene>
<name>A0A5C5VHK2_9BACT</name>
<keyword evidence="6" id="KW-0788">Thiol protease</keyword>
<proteinExistence type="inferred from homology"/>
<keyword evidence="3" id="KW-0963">Cytoplasm</keyword>
<dbReference type="PRINTS" id="PR00706">
    <property type="entry name" value="PYROGLUPTASE"/>
</dbReference>